<dbReference type="InterPro" id="IPR019734">
    <property type="entry name" value="TPR_rpt"/>
</dbReference>
<gene>
    <name evidence="13" type="ORF">CQ14_26960</name>
</gene>
<keyword evidence="11" id="KW-0732">Signal</keyword>
<dbReference type="Pfam" id="PF13374">
    <property type="entry name" value="TPR_10"/>
    <property type="match status" value="1"/>
</dbReference>
<feature type="chain" id="PRO_5006445031" description="CHAT domain-containing protein" evidence="11">
    <location>
        <begin position="23"/>
        <end position="864"/>
    </location>
</feature>
<feature type="signal peptide" evidence="11">
    <location>
        <begin position="1"/>
        <end position="22"/>
    </location>
</feature>
<dbReference type="SMART" id="SM00028">
    <property type="entry name" value="TPR"/>
    <property type="match status" value="5"/>
</dbReference>
<name>A0A0R3N8E3_9BRAD</name>
<evidence type="ECO:0000256" key="9">
    <source>
        <dbReference type="ARBA" id="ARBA00023212"/>
    </source>
</evidence>
<evidence type="ECO:0000256" key="1">
    <source>
        <dbReference type="ARBA" id="ARBA00004245"/>
    </source>
</evidence>
<dbReference type="STRING" id="722472.SAMN05444321_1807"/>
<feature type="repeat" description="TPR" evidence="10">
    <location>
        <begin position="242"/>
        <end position="275"/>
    </location>
</feature>
<feature type="domain" description="CHAT" evidence="12">
    <location>
        <begin position="523"/>
        <end position="860"/>
    </location>
</feature>
<dbReference type="GO" id="GO:0005871">
    <property type="term" value="C:kinesin complex"/>
    <property type="evidence" value="ECO:0007669"/>
    <property type="project" value="InterPro"/>
</dbReference>
<dbReference type="GO" id="GO:0005737">
    <property type="term" value="C:cytoplasm"/>
    <property type="evidence" value="ECO:0007669"/>
    <property type="project" value="TreeGrafter"/>
</dbReference>
<evidence type="ECO:0000256" key="11">
    <source>
        <dbReference type="SAM" id="SignalP"/>
    </source>
</evidence>
<comment type="subcellular location">
    <subcellularLocation>
        <location evidence="1">Cytoplasm</location>
        <location evidence="1">Cytoskeleton</location>
    </subcellularLocation>
</comment>
<dbReference type="PANTHER" id="PTHR45783">
    <property type="entry name" value="KINESIN LIGHT CHAIN"/>
    <property type="match status" value="1"/>
</dbReference>
<keyword evidence="8" id="KW-0505">Motor protein</keyword>
<evidence type="ECO:0000256" key="6">
    <source>
        <dbReference type="ARBA" id="ARBA00022803"/>
    </source>
</evidence>
<keyword evidence="9" id="KW-0206">Cytoskeleton</keyword>
<dbReference type="Gene3D" id="1.25.40.10">
    <property type="entry name" value="Tetratricopeptide repeat domain"/>
    <property type="match status" value="2"/>
</dbReference>
<accession>A0A0R3N8E3</accession>
<dbReference type="EMBL" id="LLYB01000049">
    <property type="protein sequence ID" value="KRR26131.1"/>
    <property type="molecule type" value="Genomic_DNA"/>
</dbReference>
<feature type="repeat" description="TPR" evidence="10">
    <location>
        <begin position="116"/>
        <end position="149"/>
    </location>
</feature>
<keyword evidence="4" id="KW-0493">Microtubule</keyword>
<keyword evidence="5" id="KW-0677">Repeat</keyword>
<comment type="similarity">
    <text evidence="2">Belongs to the kinesin light chain family.</text>
</comment>
<evidence type="ECO:0000256" key="4">
    <source>
        <dbReference type="ARBA" id="ARBA00022701"/>
    </source>
</evidence>
<proteinExistence type="inferred from homology"/>
<dbReference type="RefSeq" id="WP_057857422.1">
    <property type="nucleotide sequence ID" value="NZ_LLYB01000049.1"/>
</dbReference>
<dbReference type="Pfam" id="PF12770">
    <property type="entry name" value="CHAT"/>
    <property type="match status" value="1"/>
</dbReference>
<protein>
    <recommendedName>
        <fullName evidence="12">CHAT domain-containing protein</fullName>
    </recommendedName>
</protein>
<evidence type="ECO:0000256" key="3">
    <source>
        <dbReference type="ARBA" id="ARBA00022490"/>
    </source>
</evidence>
<dbReference type="AlphaFoldDB" id="A0A0R3N8E3"/>
<comment type="caution">
    <text evidence="13">The sequence shown here is derived from an EMBL/GenBank/DDBJ whole genome shotgun (WGS) entry which is preliminary data.</text>
</comment>
<dbReference type="GO" id="GO:0019894">
    <property type="term" value="F:kinesin binding"/>
    <property type="evidence" value="ECO:0007669"/>
    <property type="project" value="TreeGrafter"/>
</dbReference>
<dbReference type="GO" id="GO:0005874">
    <property type="term" value="C:microtubule"/>
    <property type="evidence" value="ECO:0007669"/>
    <property type="project" value="UniProtKB-KW"/>
</dbReference>
<dbReference type="Proteomes" id="UP000051660">
    <property type="component" value="Unassembled WGS sequence"/>
</dbReference>
<keyword evidence="3" id="KW-0963">Cytoplasm</keyword>
<evidence type="ECO:0000256" key="2">
    <source>
        <dbReference type="ARBA" id="ARBA00009622"/>
    </source>
</evidence>
<organism evidence="13 14">
    <name type="scientific">Bradyrhizobium lablabi</name>
    <dbReference type="NCBI Taxonomy" id="722472"/>
    <lineage>
        <taxon>Bacteria</taxon>
        <taxon>Pseudomonadati</taxon>
        <taxon>Pseudomonadota</taxon>
        <taxon>Alphaproteobacteria</taxon>
        <taxon>Hyphomicrobiales</taxon>
        <taxon>Nitrobacteraceae</taxon>
        <taxon>Bradyrhizobium</taxon>
    </lineage>
</organism>
<dbReference type="PRINTS" id="PR00381">
    <property type="entry name" value="KINESINLIGHT"/>
</dbReference>
<reference evidence="13 14" key="1">
    <citation type="submission" date="2014-03" db="EMBL/GenBank/DDBJ databases">
        <title>Bradyrhizobium valentinum sp. nov., isolated from effective nodules of Lupinus mariae-josephae, a lupine endemic of basic-lime soils in Eastern Spain.</title>
        <authorList>
            <person name="Duran D."/>
            <person name="Rey L."/>
            <person name="Navarro A."/>
            <person name="Busquets A."/>
            <person name="Imperial J."/>
            <person name="Ruiz-Argueso T."/>
        </authorList>
    </citation>
    <scope>NUCLEOTIDE SEQUENCE [LARGE SCALE GENOMIC DNA]</scope>
    <source>
        <strain evidence="13 14">CCBAU 23086</strain>
    </source>
</reference>
<dbReference type="PANTHER" id="PTHR45783:SF3">
    <property type="entry name" value="KINESIN LIGHT CHAIN"/>
    <property type="match status" value="1"/>
</dbReference>
<keyword evidence="7" id="KW-0175">Coiled coil</keyword>
<dbReference type="InterPro" id="IPR002151">
    <property type="entry name" value="Kinesin_light"/>
</dbReference>
<dbReference type="GO" id="GO:0007018">
    <property type="term" value="P:microtubule-based movement"/>
    <property type="evidence" value="ECO:0007669"/>
    <property type="project" value="TreeGrafter"/>
</dbReference>
<dbReference type="OrthoDB" id="9787760at2"/>
<evidence type="ECO:0000256" key="10">
    <source>
        <dbReference type="PROSITE-ProRule" id="PRU00339"/>
    </source>
</evidence>
<evidence type="ECO:0000313" key="13">
    <source>
        <dbReference type="EMBL" id="KRR26131.1"/>
    </source>
</evidence>
<keyword evidence="6 10" id="KW-0802">TPR repeat</keyword>
<sequence length="864" mass="92617">MESRNRLIFSVCLALLSGTCLSAPSLAQKGDLAAVSAKVNELSRAGKYAEAVALAKEQVESLEKRFGPVNREVGAALNNLAQAYGNQGRDGEAEPLLKRSIAVLEKTTGLETPEIAAALTNLAALYQRQQRYADSEPLFKRALSVRERSLPAGHPDIGQALNNLATHYEKLGRHSDSEPLFKRALAIYEKAAGPEHPAVATLLNNLGQVAKVQGRYAEAEPWIKRSLAIREKVLGREHPDVARSLNNLADLYERRGGYAEAQPLFERALAIRERAVGPDHPDTATSINNLASFYQASGRPGDALPLVARLIASGRAQPRAALPVLADAERQHLVPRDKAVNDMLSVIQRGTQSSVASAVNKLAVRLAAGSDRLSELVRRDQDLASEAEALDKSIVAAVSKERSKRDAASEQRARARLAAVAAERASLQKTLSAEFPTYAALSNPSPMTVKEIQSLLSENEALVQFAVTEVESYVIAITRENFDWKPIPRGAETLSQQVAAFRRGLDLGKANDASGKSGLFDLALANELHETLLAPVDTLIKDKPSLLVVASGALTALPFHLLVTEKPKAAIPETFEGYRDATWLLKRQAVSVLPSVASLKALRVFARKEPSTKPMTGFGDPIFNPAVKPADGNRSRTAARSLASGAYTDFWQGAGVDRARLSDALAQLPDTADELNTIANNLGVAAADIHLGEDASETTLKRTPLADYGIVYFATHGLVAGDVKGLAEPSLVLSIPKQPSELDDGLLTASEVAQLRLNADWVVLSACNTIAGDKPGAEALSGLARSFFYAGARALLVSHWAVSSEAATRLSISTFDRLKADPKLGRAEALRQAMLAYLNDPSSPRNAYPAYWAPFALIGEGAAR</sequence>
<evidence type="ECO:0000256" key="7">
    <source>
        <dbReference type="ARBA" id="ARBA00023054"/>
    </source>
</evidence>
<evidence type="ECO:0000256" key="8">
    <source>
        <dbReference type="ARBA" id="ARBA00023175"/>
    </source>
</evidence>
<dbReference type="InterPro" id="IPR011990">
    <property type="entry name" value="TPR-like_helical_dom_sf"/>
</dbReference>
<evidence type="ECO:0000256" key="5">
    <source>
        <dbReference type="ARBA" id="ARBA00022737"/>
    </source>
</evidence>
<dbReference type="PROSITE" id="PS50005">
    <property type="entry name" value="TPR"/>
    <property type="match status" value="2"/>
</dbReference>
<evidence type="ECO:0000313" key="14">
    <source>
        <dbReference type="Proteomes" id="UP000051660"/>
    </source>
</evidence>
<evidence type="ECO:0000259" key="12">
    <source>
        <dbReference type="Pfam" id="PF12770"/>
    </source>
</evidence>
<dbReference type="InterPro" id="IPR024983">
    <property type="entry name" value="CHAT_dom"/>
</dbReference>
<dbReference type="SUPFAM" id="SSF48452">
    <property type="entry name" value="TPR-like"/>
    <property type="match status" value="3"/>
</dbReference>
<dbReference type="Pfam" id="PF13424">
    <property type="entry name" value="TPR_12"/>
    <property type="match status" value="3"/>
</dbReference>